<evidence type="ECO:0000256" key="3">
    <source>
        <dbReference type="SAM" id="SignalP"/>
    </source>
</evidence>
<evidence type="ECO:0000313" key="6">
    <source>
        <dbReference type="Proteomes" id="UP000635316"/>
    </source>
</evidence>
<reference evidence="5 6" key="1">
    <citation type="submission" date="2020-12" db="EMBL/GenBank/DDBJ databases">
        <authorList>
            <person name="Lu T."/>
            <person name="Wang Q."/>
            <person name="Han X."/>
        </authorList>
    </citation>
    <scope>NUCLEOTIDE SEQUENCE [LARGE SCALE GENOMIC DNA]</scope>
    <source>
        <strain evidence="5 6">WQ 585</strain>
    </source>
</reference>
<dbReference type="InterPro" id="IPR051010">
    <property type="entry name" value="BCAA_transport"/>
</dbReference>
<organism evidence="5 6">
    <name type="scientific">Advenella mandrilli</name>
    <dbReference type="NCBI Taxonomy" id="2800330"/>
    <lineage>
        <taxon>Bacteria</taxon>
        <taxon>Pseudomonadati</taxon>
        <taxon>Pseudomonadota</taxon>
        <taxon>Betaproteobacteria</taxon>
        <taxon>Burkholderiales</taxon>
        <taxon>Alcaligenaceae</taxon>
    </lineage>
</organism>
<dbReference type="PANTHER" id="PTHR30483">
    <property type="entry name" value="LEUCINE-SPECIFIC-BINDING PROTEIN"/>
    <property type="match status" value="1"/>
</dbReference>
<comment type="similarity">
    <text evidence="1">Belongs to the leucine-binding protein family.</text>
</comment>
<dbReference type="Gene3D" id="3.40.50.2300">
    <property type="match status" value="2"/>
</dbReference>
<dbReference type="RefSeq" id="WP_200233614.1">
    <property type="nucleotide sequence ID" value="NZ_JAENGP010000002.1"/>
</dbReference>
<dbReference type="InterPro" id="IPR028081">
    <property type="entry name" value="Leu-bd"/>
</dbReference>
<proteinExistence type="inferred from homology"/>
<keyword evidence="6" id="KW-1185">Reference proteome</keyword>
<comment type="caution">
    <text evidence="5">The sequence shown here is derived from an EMBL/GenBank/DDBJ whole genome shotgun (WGS) entry which is preliminary data.</text>
</comment>
<sequence>MKIVTLPFVLASSILCTAGAQANGISNDAIRIGFITDMSGVYADTDGPGGVLAIKMAIEEAGGNINGKPIELLTADHQNRADIAASKAREWIDQNKVDVIIGGTNSATTIAMMGVAAEKKVPVISVGAGATSITSEHCTPYTIHYAYNTQATAYGVSSAVLKQGGKDWFFITSDYAFGHALQKTASDVVNTSGGKSMGNVLVPLNTADFSSYMLQAQTSGAKILGLANAGNDFIGSIKAAHDFGVTSSMRIAGLQVYISDVHALGLDATQGMYRTSPWYWNQDDASRTWSKKFYEKQKTMPTFNQAGNYSAVSNYLKAVNQTGTDDGATIMGWFKSTPISDMYIKNGKVRENGLMVHDMFLHEVKTPADSKEPWDYFNIISTIPGEEAFGPESMSTCKLKSA</sequence>
<feature type="domain" description="Leucine-binding protein" evidence="4">
    <location>
        <begin position="30"/>
        <end position="365"/>
    </location>
</feature>
<evidence type="ECO:0000259" key="4">
    <source>
        <dbReference type="Pfam" id="PF13458"/>
    </source>
</evidence>
<keyword evidence="2 3" id="KW-0732">Signal</keyword>
<dbReference type="PANTHER" id="PTHR30483:SF6">
    <property type="entry name" value="PERIPLASMIC BINDING PROTEIN OF ABC TRANSPORTER FOR NATURAL AMINO ACIDS"/>
    <property type="match status" value="1"/>
</dbReference>
<evidence type="ECO:0000256" key="1">
    <source>
        <dbReference type="ARBA" id="ARBA00010062"/>
    </source>
</evidence>
<gene>
    <name evidence="5" type="ORF">JHL22_02970</name>
</gene>
<dbReference type="InterPro" id="IPR028082">
    <property type="entry name" value="Peripla_BP_I"/>
</dbReference>
<evidence type="ECO:0000256" key="2">
    <source>
        <dbReference type="ARBA" id="ARBA00022729"/>
    </source>
</evidence>
<dbReference type="Proteomes" id="UP000635316">
    <property type="component" value="Unassembled WGS sequence"/>
</dbReference>
<dbReference type="EMBL" id="JAENGP010000002">
    <property type="protein sequence ID" value="MBK1780170.1"/>
    <property type="molecule type" value="Genomic_DNA"/>
</dbReference>
<evidence type="ECO:0000313" key="5">
    <source>
        <dbReference type="EMBL" id="MBK1780170.1"/>
    </source>
</evidence>
<dbReference type="SUPFAM" id="SSF53822">
    <property type="entry name" value="Periplasmic binding protein-like I"/>
    <property type="match status" value="1"/>
</dbReference>
<feature type="chain" id="PRO_5045794347" evidence="3">
    <location>
        <begin position="23"/>
        <end position="402"/>
    </location>
</feature>
<dbReference type="CDD" id="cd06327">
    <property type="entry name" value="PBP1_SBP-like"/>
    <property type="match status" value="1"/>
</dbReference>
<dbReference type="Pfam" id="PF13458">
    <property type="entry name" value="Peripla_BP_6"/>
    <property type="match status" value="1"/>
</dbReference>
<feature type="signal peptide" evidence="3">
    <location>
        <begin position="1"/>
        <end position="22"/>
    </location>
</feature>
<protein>
    <submittedName>
        <fullName evidence="5">ABC transporter substrate-binding protein</fullName>
    </submittedName>
</protein>
<name>A0ABS1EB36_9BURK</name>
<accession>A0ABS1EB36</accession>